<protein>
    <submittedName>
        <fullName evidence="1">Uncharacterized protein</fullName>
    </submittedName>
</protein>
<evidence type="ECO:0000313" key="1">
    <source>
        <dbReference type="EMBL" id="SVA67084.1"/>
    </source>
</evidence>
<sequence>MKINKKFPFLLILAFLSVLIINCSNTDSEVEPENQAYLSTYKPDSNEAILIRNARVLTGLGDE</sequence>
<dbReference type="AlphaFoldDB" id="A0A381XQN4"/>
<reference evidence="1" key="1">
    <citation type="submission" date="2018-05" db="EMBL/GenBank/DDBJ databases">
        <authorList>
            <person name="Lanie J.A."/>
            <person name="Ng W.-L."/>
            <person name="Kazmierczak K.M."/>
            <person name="Andrzejewski T.M."/>
            <person name="Davidsen T.M."/>
            <person name="Wayne K.J."/>
            <person name="Tettelin H."/>
            <person name="Glass J.I."/>
            <person name="Rusch D."/>
            <person name="Podicherti R."/>
            <person name="Tsui H.-C.T."/>
            <person name="Winkler M.E."/>
        </authorList>
    </citation>
    <scope>NUCLEOTIDE SEQUENCE</scope>
</reference>
<name>A0A381XQN4_9ZZZZ</name>
<feature type="non-terminal residue" evidence="1">
    <location>
        <position position="63"/>
    </location>
</feature>
<dbReference type="EMBL" id="UINC01016035">
    <property type="protein sequence ID" value="SVA67084.1"/>
    <property type="molecule type" value="Genomic_DNA"/>
</dbReference>
<organism evidence="1">
    <name type="scientific">marine metagenome</name>
    <dbReference type="NCBI Taxonomy" id="408172"/>
    <lineage>
        <taxon>unclassified sequences</taxon>
        <taxon>metagenomes</taxon>
        <taxon>ecological metagenomes</taxon>
    </lineage>
</organism>
<gene>
    <name evidence="1" type="ORF">METZ01_LOCUS119938</name>
</gene>
<proteinExistence type="predicted"/>
<accession>A0A381XQN4</accession>